<dbReference type="Gene3D" id="1.10.10.10">
    <property type="entry name" value="Winged helix-like DNA-binding domain superfamily/Winged helix DNA-binding domain"/>
    <property type="match status" value="1"/>
</dbReference>
<dbReference type="STRING" id="28134.SAMN05444288_2159"/>
<dbReference type="InterPro" id="IPR050239">
    <property type="entry name" value="Sigma-70_RNA_pol_init_factors"/>
</dbReference>
<dbReference type="InterPro" id="IPR036388">
    <property type="entry name" value="WH-like_DNA-bd_sf"/>
</dbReference>
<feature type="domain" description="RNA polymerase sigma-70" evidence="5">
    <location>
        <begin position="69"/>
        <end position="82"/>
    </location>
</feature>
<dbReference type="Pfam" id="PF04542">
    <property type="entry name" value="Sigma70_r2"/>
    <property type="match status" value="1"/>
</dbReference>
<dbReference type="SUPFAM" id="SSF88659">
    <property type="entry name" value="Sigma3 and sigma4 domains of RNA polymerase sigma factors"/>
    <property type="match status" value="1"/>
</dbReference>
<proteinExistence type="predicted"/>
<dbReference type="RefSeq" id="WP_004370469.1">
    <property type="nucleotide sequence ID" value="NZ_GL833119.1"/>
</dbReference>
<keyword evidence="3" id="KW-0238">DNA-binding</keyword>
<reference evidence="6" key="1">
    <citation type="submission" date="2011-01" db="EMBL/GenBank/DDBJ databases">
        <authorList>
            <person name="Muzny D."/>
            <person name="Qin X."/>
            <person name="Buhay C."/>
            <person name="Dugan-Rocha S."/>
            <person name="Ding Y."/>
            <person name="Chen G."/>
            <person name="Hawes A."/>
            <person name="Holder M."/>
            <person name="Jhangiani S."/>
            <person name="Johnson A."/>
            <person name="Khan Z."/>
            <person name="Li Z."/>
            <person name="Liu W."/>
            <person name="Liu X."/>
            <person name="Perez L."/>
            <person name="Shen H."/>
            <person name="Wang Q."/>
            <person name="Watt J."/>
            <person name="Xi L."/>
            <person name="Xin Y."/>
            <person name="Zhou J."/>
            <person name="Deng J."/>
            <person name="Jiang H."/>
            <person name="Liu Y."/>
            <person name="Qu J."/>
            <person name="Song X.-Z."/>
            <person name="Zhang L."/>
            <person name="Villasana D."/>
            <person name="Johnson A."/>
            <person name="Liu J."/>
            <person name="Liyanage D."/>
            <person name="Lorensuhewa L."/>
            <person name="Robinson T."/>
            <person name="Song A."/>
            <person name="Song B.-B."/>
            <person name="Dinh H."/>
            <person name="Thornton R."/>
            <person name="Coyle M."/>
            <person name="Francisco L."/>
            <person name="Jackson L."/>
            <person name="Javaid M."/>
            <person name="Korchina V."/>
            <person name="Kovar C."/>
            <person name="Mata R."/>
            <person name="Mathew T."/>
            <person name="Ngo R."/>
            <person name="Nguyen L."/>
            <person name="Nguyen N."/>
            <person name="Okwuonu G."/>
            <person name="Ongeri F."/>
            <person name="Pham C."/>
            <person name="Simmons D."/>
            <person name="Wilczek-Boney K."/>
            <person name="Hale W."/>
            <person name="Jakkamsetti A."/>
            <person name="Pham P."/>
            <person name="Ruth R."/>
            <person name="San Lucas F."/>
            <person name="Warren J."/>
            <person name="Zhang J."/>
            <person name="Zhao Z."/>
            <person name="Zhou C."/>
            <person name="Zhu D."/>
            <person name="Lee S."/>
            <person name="Bess C."/>
            <person name="Blankenburg K."/>
            <person name="Forbes L."/>
            <person name="Fu Q."/>
            <person name="Gubbala S."/>
            <person name="Hirani K."/>
            <person name="Jayaseelan J.C."/>
            <person name="Lara F."/>
            <person name="Munidasa M."/>
            <person name="Palculict T."/>
            <person name="Patil S."/>
            <person name="Pu L.-L."/>
            <person name="Saada N."/>
            <person name="Tang L."/>
            <person name="Weissenberger G."/>
            <person name="Zhu Y."/>
            <person name="Hemphill L."/>
            <person name="Shang Y."/>
            <person name="Youmans B."/>
            <person name="Ayvaz T."/>
            <person name="Ross M."/>
            <person name="Santibanez J."/>
            <person name="Aqrawi P."/>
            <person name="Gross S."/>
            <person name="Joshi V."/>
            <person name="Fowler G."/>
            <person name="Nazareth L."/>
            <person name="Reid J."/>
            <person name="Worley K."/>
            <person name="Petrosino J."/>
            <person name="Highlander S."/>
            <person name="Gibbs R."/>
        </authorList>
    </citation>
    <scope>NUCLEOTIDE SEQUENCE [LARGE SCALE GENOMIC DNA]</scope>
    <source>
        <strain evidence="6">ATCC 33269</strain>
    </source>
</reference>
<dbReference type="InterPro" id="IPR013325">
    <property type="entry name" value="RNA_pol_sigma_r2"/>
</dbReference>
<comment type="caution">
    <text evidence="6">The sequence shown here is derived from an EMBL/GenBank/DDBJ whole genome shotgun (WGS) entry which is preliminary data.</text>
</comment>
<dbReference type="eggNOG" id="COG0568">
    <property type="taxonomic scope" value="Bacteria"/>
</dbReference>
<dbReference type="InterPro" id="IPR014284">
    <property type="entry name" value="RNA_pol_sigma-70_dom"/>
</dbReference>
<dbReference type="InterPro" id="IPR007627">
    <property type="entry name" value="RNA_pol_sigma70_r2"/>
</dbReference>
<dbReference type="Pfam" id="PF00140">
    <property type="entry name" value="Sigma70_r1_2"/>
    <property type="match status" value="1"/>
</dbReference>
<dbReference type="EMBL" id="AEPE02000006">
    <property type="protein sequence ID" value="EFZ36178.1"/>
    <property type="molecule type" value="Genomic_DNA"/>
</dbReference>
<dbReference type="GO" id="GO:0006352">
    <property type="term" value="P:DNA-templated transcription initiation"/>
    <property type="evidence" value="ECO:0007669"/>
    <property type="project" value="InterPro"/>
</dbReference>
<accession>E7RSH7</accession>
<dbReference type="InterPro" id="IPR007630">
    <property type="entry name" value="RNA_pol_sigma70_r4"/>
</dbReference>
<evidence type="ECO:0000313" key="7">
    <source>
        <dbReference type="Proteomes" id="UP000005580"/>
    </source>
</evidence>
<dbReference type="PRINTS" id="PR00046">
    <property type="entry name" value="SIGMA70FCT"/>
</dbReference>
<dbReference type="GO" id="GO:0016987">
    <property type="term" value="F:sigma factor activity"/>
    <property type="evidence" value="ECO:0007669"/>
    <property type="project" value="UniProtKB-KW"/>
</dbReference>
<dbReference type="Gene3D" id="1.20.120.1810">
    <property type="match status" value="1"/>
</dbReference>
<dbReference type="Proteomes" id="UP000005580">
    <property type="component" value="Unassembled WGS sequence"/>
</dbReference>
<keyword evidence="4" id="KW-0804">Transcription</keyword>
<dbReference type="PANTHER" id="PTHR30603">
    <property type="entry name" value="RNA POLYMERASE SIGMA FACTOR RPO"/>
    <property type="match status" value="1"/>
</dbReference>
<name>E7RSH7_9BACT</name>
<gene>
    <name evidence="6" type="primary">sigA</name>
    <name evidence="6" type="ORF">HMPREF0663_12245</name>
</gene>
<sequence>MKQTGKSSMKLYLDEIGGESLLTSLEEMKLAEKIQNGDEAALERLTKANLKFVVFIAKQYQHQGVDMEDLVSEGNIGLLYAAKKYTPSKEKRFAPFAAPFIRKQIEQLLLRQGADSQSRLSASLTSESKKVVSVEAPIPAGSRNSFNLLHVLKDTNALMADEHINDESFKAELERLMRRVLDQRQQQVISLFFGIGCEKHTLMEIGDFMNLKRERVRQIRDKALQKIRKIAKTSGIDE</sequence>
<keyword evidence="2" id="KW-0731">Sigma factor</keyword>
<dbReference type="AlphaFoldDB" id="E7RSH7"/>
<dbReference type="SUPFAM" id="SSF88946">
    <property type="entry name" value="Sigma2 domain of RNA polymerase sigma factors"/>
    <property type="match status" value="1"/>
</dbReference>
<evidence type="ECO:0000256" key="3">
    <source>
        <dbReference type="ARBA" id="ARBA00023125"/>
    </source>
</evidence>
<dbReference type="Pfam" id="PF04545">
    <property type="entry name" value="Sigma70_r4"/>
    <property type="match status" value="1"/>
</dbReference>
<dbReference type="PANTHER" id="PTHR30603:SF47">
    <property type="entry name" value="RNA POLYMERASE SIGMA FACTOR SIGD, CHLOROPLASTIC"/>
    <property type="match status" value="1"/>
</dbReference>
<dbReference type="InterPro" id="IPR000943">
    <property type="entry name" value="RNA_pol_sigma70"/>
</dbReference>
<protein>
    <submittedName>
        <fullName evidence="6">Sigma-70 region 2</fullName>
    </submittedName>
</protein>
<dbReference type="HOGENOM" id="CLU_014793_3_5_10"/>
<evidence type="ECO:0000256" key="2">
    <source>
        <dbReference type="ARBA" id="ARBA00023082"/>
    </source>
</evidence>
<organism evidence="6 7">
    <name type="scientific">Hoylesella oralis ATCC 33269</name>
    <dbReference type="NCBI Taxonomy" id="873533"/>
    <lineage>
        <taxon>Bacteria</taxon>
        <taxon>Pseudomonadati</taxon>
        <taxon>Bacteroidota</taxon>
        <taxon>Bacteroidia</taxon>
        <taxon>Bacteroidales</taxon>
        <taxon>Prevotellaceae</taxon>
        <taxon>Hoylesella</taxon>
    </lineage>
</organism>
<evidence type="ECO:0000313" key="6">
    <source>
        <dbReference type="EMBL" id="EFZ36178.1"/>
    </source>
</evidence>
<dbReference type="PROSITE" id="PS00715">
    <property type="entry name" value="SIGMA70_1"/>
    <property type="match status" value="1"/>
</dbReference>
<dbReference type="NCBIfam" id="TIGR02937">
    <property type="entry name" value="sigma70-ECF"/>
    <property type="match status" value="1"/>
</dbReference>
<keyword evidence="7" id="KW-1185">Reference proteome</keyword>
<dbReference type="GO" id="GO:0003677">
    <property type="term" value="F:DNA binding"/>
    <property type="evidence" value="ECO:0007669"/>
    <property type="project" value="UniProtKB-KW"/>
</dbReference>
<dbReference type="CDD" id="cd06171">
    <property type="entry name" value="Sigma70_r4"/>
    <property type="match status" value="1"/>
</dbReference>
<dbReference type="InterPro" id="IPR013324">
    <property type="entry name" value="RNA_pol_sigma_r3/r4-like"/>
</dbReference>
<keyword evidence="1" id="KW-0805">Transcription regulation</keyword>
<dbReference type="InterPro" id="IPR009042">
    <property type="entry name" value="RNA_pol_sigma70_r1_2"/>
</dbReference>
<evidence type="ECO:0000256" key="4">
    <source>
        <dbReference type="ARBA" id="ARBA00023163"/>
    </source>
</evidence>
<evidence type="ECO:0000256" key="1">
    <source>
        <dbReference type="ARBA" id="ARBA00023015"/>
    </source>
</evidence>
<evidence type="ECO:0000259" key="5">
    <source>
        <dbReference type="PROSITE" id="PS00715"/>
    </source>
</evidence>